<dbReference type="Gene3D" id="2.170.130.10">
    <property type="entry name" value="TonB-dependent receptor, plug domain"/>
    <property type="match status" value="1"/>
</dbReference>
<comment type="similarity">
    <text evidence="7">Belongs to the TonB-dependent receptor family.</text>
</comment>
<evidence type="ECO:0000256" key="3">
    <source>
        <dbReference type="ARBA" id="ARBA00022452"/>
    </source>
</evidence>
<evidence type="ECO:0000259" key="8">
    <source>
        <dbReference type="Pfam" id="PF07715"/>
    </source>
</evidence>
<dbReference type="Pfam" id="PF07715">
    <property type="entry name" value="Plug"/>
    <property type="match status" value="1"/>
</dbReference>
<evidence type="ECO:0000256" key="4">
    <source>
        <dbReference type="ARBA" id="ARBA00022692"/>
    </source>
</evidence>
<evidence type="ECO:0000256" key="1">
    <source>
        <dbReference type="ARBA" id="ARBA00004571"/>
    </source>
</evidence>
<dbReference type="InterPro" id="IPR037066">
    <property type="entry name" value="Plug_dom_sf"/>
</dbReference>
<protein>
    <submittedName>
        <fullName evidence="9">SusC/RagA family protein</fullName>
    </submittedName>
</protein>
<dbReference type="Proteomes" id="UP000243136">
    <property type="component" value="Chromosome"/>
</dbReference>
<comment type="subcellular location">
    <subcellularLocation>
        <location evidence="1 7">Cell outer membrane</location>
        <topology evidence="1 7">Multi-pass membrane protein</topology>
    </subcellularLocation>
</comment>
<keyword evidence="6 7" id="KW-0998">Cell outer membrane</keyword>
<evidence type="ECO:0000256" key="2">
    <source>
        <dbReference type="ARBA" id="ARBA00022448"/>
    </source>
</evidence>
<evidence type="ECO:0000256" key="5">
    <source>
        <dbReference type="ARBA" id="ARBA00023136"/>
    </source>
</evidence>
<proteinExistence type="inferred from homology"/>
<evidence type="ECO:0000313" key="10">
    <source>
        <dbReference type="Proteomes" id="UP000243136"/>
    </source>
</evidence>
<dbReference type="InterPro" id="IPR039426">
    <property type="entry name" value="TonB-dep_rcpt-like"/>
</dbReference>
<dbReference type="Pfam" id="PF13715">
    <property type="entry name" value="CarbopepD_reg_2"/>
    <property type="match status" value="1"/>
</dbReference>
<dbReference type="GO" id="GO:0009279">
    <property type="term" value="C:cell outer membrane"/>
    <property type="evidence" value="ECO:0007669"/>
    <property type="project" value="UniProtKB-SubCell"/>
</dbReference>
<dbReference type="AlphaFoldDB" id="A0A250G010"/>
<evidence type="ECO:0000256" key="6">
    <source>
        <dbReference type="ARBA" id="ARBA00023237"/>
    </source>
</evidence>
<dbReference type="SUPFAM" id="SSF49464">
    <property type="entry name" value="Carboxypeptidase regulatory domain-like"/>
    <property type="match status" value="1"/>
</dbReference>
<dbReference type="InterPro" id="IPR023996">
    <property type="entry name" value="TonB-dep_OMP_SusC/RagA"/>
</dbReference>
<dbReference type="RefSeq" id="WP_095916379.1">
    <property type="nucleotide sequence ID" value="NZ_CP022388.1"/>
</dbReference>
<dbReference type="NCBIfam" id="TIGR04056">
    <property type="entry name" value="OMP_RagA_SusC"/>
    <property type="match status" value="1"/>
</dbReference>
<keyword evidence="5 7" id="KW-0472">Membrane</keyword>
<dbReference type="PROSITE" id="PS52016">
    <property type="entry name" value="TONB_DEPENDENT_REC_3"/>
    <property type="match status" value="1"/>
</dbReference>
<accession>A0A250G010</accession>
<keyword evidence="4 7" id="KW-0812">Transmembrane</keyword>
<dbReference type="NCBIfam" id="TIGR04057">
    <property type="entry name" value="SusC_RagA_signa"/>
    <property type="match status" value="1"/>
</dbReference>
<feature type="domain" description="TonB-dependent receptor plug" evidence="8">
    <location>
        <begin position="145"/>
        <end position="268"/>
    </location>
</feature>
<organism evidence="9 10">
    <name type="scientific">Capnocytophaga canimorsus</name>
    <dbReference type="NCBI Taxonomy" id="28188"/>
    <lineage>
        <taxon>Bacteria</taxon>
        <taxon>Pseudomonadati</taxon>
        <taxon>Bacteroidota</taxon>
        <taxon>Flavobacteriia</taxon>
        <taxon>Flavobacteriales</taxon>
        <taxon>Flavobacteriaceae</taxon>
        <taxon>Capnocytophaga</taxon>
    </lineage>
</organism>
<keyword evidence="2 7" id="KW-0813">Transport</keyword>
<dbReference type="EMBL" id="CP022388">
    <property type="protein sequence ID" value="ATA90729.1"/>
    <property type="molecule type" value="Genomic_DNA"/>
</dbReference>
<keyword evidence="3 7" id="KW-1134">Transmembrane beta strand</keyword>
<dbReference type="SUPFAM" id="SSF56935">
    <property type="entry name" value="Porins"/>
    <property type="match status" value="1"/>
</dbReference>
<evidence type="ECO:0000256" key="7">
    <source>
        <dbReference type="PROSITE-ProRule" id="PRU01360"/>
    </source>
</evidence>
<reference evidence="10" key="1">
    <citation type="submission" date="2017-06" db="EMBL/GenBank/DDBJ databases">
        <title>Capnocytophaga spp. assemblies.</title>
        <authorList>
            <person name="Gulvik C.A."/>
        </authorList>
    </citation>
    <scope>NUCLEOTIDE SEQUENCE [LARGE SCALE GENOMIC DNA]</scope>
    <source>
        <strain evidence="10">H5594</strain>
    </source>
</reference>
<dbReference type="Gene3D" id="2.40.170.20">
    <property type="entry name" value="TonB-dependent receptor, beta-barrel domain"/>
    <property type="match status" value="1"/>
</dbReference>
<dbReference type="InterPro" id="IPR023997">
    <property type="entry name" value="TonB-dep_OMP_SusC/RagA_CS"/>
</dbReference>
<name>A0A250G010_9FLAO</name>
<dbReference type="InterPro" id="IPR008969">
    <property type="entry name" value="CarboxyPept-like_regulatory"/>
</dbReference>
<dbReference type="InterPro" id="IPR036942">
    <property type="entry name" value="Beta-barrel_TonB_sf"/>
</dbReference>
<gene>
    <name evidence="9" type="ORF">CGC56_00190</name>
</gene>
<evidence type="ECO:0000313" key="9">
    <source>
        <dbReference type="EMBL" id="ATA90729.1"/>
    </source>
</evidence>
<sequence length="1036" mass="114173">MIDLLSRSNSRGKLGKFLLIALACGLWADAVYAKAEITSVREVVEQQTKKVSGTVTDESGQPLPGVSVFVKGTQRGITTDFDGNYQIQASQGEVLVFSYVGFVTQEKIVSSTGNELVINISLKEETQQLEQVVVTALGIKRQEKALSYNVQQVKSEELTRVKDANFVNSLNGKVAGVNIQKSSSGVGGQTKVVMRGAKSILGGNNVLYVIDGVPMGENTNRERGDQKFGTPASSEGIADFNSEDIESISVLTGPSAAALYGAAAANGVILINTKKGKEGKMKVNLSSSVEFSNPLILPEFQNTYGTSDLFFSWGDKLDTPSSLDPKKFFNVGTTYNNALNFSVGNKQNQTFVSAASITSEGIVSNNQYRRHNVLIRNTSSFLDDKLELDVSASYVRQFEKNMISFGEYFNPIVGVYLFPRGENFDWMKSFELYDMEKGYNAIQNRIPGDLGKDIQNPYWIMYRNVRPKVRDRYMFSGQLKYNIFKNLNIAGRVRLDNTYSKSEDKRYAGTLGAFAKEKGRYAYSQGTFKQKYADLIMNYNTSFADDFNLVVNAGTSFEDYDNKGKSYRGEIKHIANKFFISNTDASTAVVSDEGGNDRRRNIAVFASAELGWKSALYLTLTGRNDWASQLVNSDEESIFYPSVGVSAVITELLSPETKNKLYPYLGFAKIRASFTEVGSPISVTGITPGTITKKIEGGSIKANDFYPLTAPLKAERTRSFEVGISTKWLKNRLSLDVTAYKSNTYNQLLLAGLPKSSGYQTMYVQAGNVENKGLEVALGYNQEVADFNFGTSLTATANQNKIIRLASGIPNPFDASSPIDIKEMTVGNFYLREGGSIGDIYANNWIKRDKYGLVDISSGTIATEATEPYMLGSVNPDWLLGWQGNLGYKNLSLNFLFKARLGGVVVSKTQQILDYYGVSKASADARDLGYAQLGSFKVNPRAYYNAINALDAYYTYSATNVRLQEVSLTYSFPKQALGKTFSDLSISLIGNNLWMIYNKAPFDPELTSTTGTFGQGYDYFMLPSLRSYGLSVKIGF</sequence>
<dbReference type="Gene3D" id="2.60.40.1120">
    <property type="entry name" value="Carboxypeptidase-like, regulatory domain"/>
    <property type="match status" value="1"/>
</dbReference>
<dbReference type="InterPro" id="IPR012910">
    <property type="entry name" value="Plug_dom"/>
</dbReference>